<evidence type="ECO:0008006" key="3">
    <source>
        <dbReference type="Google" id="ProtNLM"/>
    </source>
</evidence>
<name>A0ABY4FPB4_9MICO</name>
<proteinExistence type="predicted"/>
<dbReference type="RefSeq" id="WP_244729128.1">
    <property type="nucleotide sequence ID" value="NZ_CP095045.1"/>
</dbReference>
<evidence type="ECO:0000313" key="2">
    <source>
        <dbReference type="Proteomes" id="UP000831786"/>
    </source>
</evidence>
<gene>
    <name evidence="1" type="ORF">MUN78_04590</name>
</gene>
<reference evidence="1 2" key="1">
    <citation type="submission" date="2022-04" db="EMBL/GenBank/DDBJ databases">
        <title>Leucobacter sp. isolated from rhizosphere of garlic.</title>
        <authorList>
            <person name="Won M."/>
            <person name="Lee C.-M."/>
            <person name="Woen H.-Y."/>
            <person name="Kwon S.-W."/>
        </authorList>
    </citation>
    <scope>NUCLEOTIDE SEQUENCE [LARGE SCALE GENOMIC DNA]</scope>
    <source>
        <strain evidence="1 2">H21R-40</strain>
    </source>
</reference>
<keyword evidence="2" id="KW-1185">Reference proteome</keyword>
<organism evidence="1 2">
    <name type="scientific">Leucobacter allii</name>
    <dbReference type="NCBI Taxonomy" id="2932247"/>
    <lineage>
        <taxon>Bacteria</taxon>
        <taxon>Bacillati</taxon>
        <taxon>Actinomycetota</taxon>
        <taxon>Actinomycetes</taxon>
        <taxon>Micrococcales</taxon>
        <taxon>Microbacteriaceae</taxon>
        <taxon>Leucobacter</taxon>
    </lineage>
</organism>
<dbReference type="Proteomes" id="UP000831786">
    <property type="component" value="Chromosome"/>
</dbReference>
<sequence>MSAPVVQLVSAVDPEPEPPEVEAAAPALLEDAPDLMSPATLSAVLDDIKVATLAEWRTKDKGKPVDEMVGPPWRKLGGAVRYLKGDVIDWIGRLPVGMTS</sequence>
<accession>A0ABY4FPB4</accession>
<dbReference type="EMBL" id="CP095045">
    <property type="protein sequence ID" value="UOQ58130.1"/>
    <property type="molecule type" value="Genomic_DNA"/>
</dbReference>
<protein>
    <recommendedName>
        <fullName evidence="3">DNA-binding protein</fullName>
    </recommendedName>
</protein>
<evidence type="ECO:0000313" key="1">
    <source>
        <dbReference type="EMBL" id="UOQ58130.1"/>
    </source>
</evidence>